<keyword evidence="3" id="KW-1185">Reference proteome</keyword>
<dbReference type="AlphaFoldDB" id="A0A9W4UP60"/>
<name>A0A9W4UP60_9PLEO</name>
<feature type="signal peptide" evidence="1">
    <location>
        <begin position="1"/>
        <end position="22"/>
    </location>
</feature>
<feature type="chain" id="PRO_5040757202" evidence="1">
    <location>
        <begin position="23"/>
        <end position="143"/>
    </location>
</feature>
<dbReference type="EMBL" id="CAOQHR010000007">
    <property type="protein sequence ID" value="CAI6337828.1"/>
    <property type="molecule type" value="Genomic_DNA"/>
</dbReference>
<evidence type="ECO:0000313" key="2">
    <source>
        <dbReference type="EMBL" id="CAI6337828.1"/>
    </source>
</evidence>
<proteinExistence type="predicted"/>
<protein>
    <submittedName>
        <fullName evidence="2">Uncharacterized protein</fullName>
    </submittedName>
</protein>
<dbReference type="Proteomes" id="UP001152607">
    <property type="component" value="Unassembled WGS sequence"/>
</dbReference>
<comment type="caution">
    <text evidence="2">The sequence shown here is derived from an EMBL/GenBank/DDBJ whole genome shotgun (WGS) entry which is preliminary data.</text>
</comment>
<evidence type="ECO:0000313" key="3">
    <source>
        <dbReference type="Proteomes" id="UP001152607"/>
    </source>
</evidence>
<organism evidence="2 3">
    <name type="scientific">Periconia digitata</name>
    <dbReference type="NCBI Taxonomy" id="1303443"/>
    <lineage>
        <taxon>Eukaryota</taxon>
        <taxon>Fungi</taxon>
        <taxon>Dikarya</taxon>
        <taxon>Ascomycota</taxon>
        <taxon>Pezizomycotina</taxon>
        <taxon>Dothideomycetes</taxon>
        <taxon>Pleosporomycetidae</taxon>
        <taxon>Pleosporales</taxon>
        <taxon>Massarineae</taxon>
        <taxon>Periconiaceae</taxon>
        <taxon>Periconia</taxon>
    </lineage>
</organism>
<sequence length="143" mass="15939">MQLNFSAALVQALLAFPLLSNAATIPAEGDASVAQLEARADCTLYAHWLTNWNEYGLRRYRVKIGQDPGNSNEYTDQFHNIFMGYGWGEANNPQCFWNPPDNSRVCDVSFAEGIVGHNAYKTSFQEPLNLFRARTGCDVNSAL</sequence>
<evidence type="ECO:0000256" key="1">
    <source>
        <dbReference type="SAM" id="SignalP"/>
    </source>
</evidence>
<accession>A0A9W4UP60</accession>
<gene>
    <name evidence="2" type="ORF">PDIGIT_LOCUS10943</name>
</gene>
<reference evidence="2" key="1">
    <citation type="submission" date="2023-01" db="EMBL/GenBank/DDBJ databases">
        <authorList>
            <person name="Van Ghelder C."/>
            <person name="Rancurel C."/>
        </authorList>
    </citation>
    <scope>NUCLEOTIDE SEQUENCE</scope>
    <source>
        <strain evidence="2">CNCM I-4278</strain>
    </source>
</reference>
<dbReference type="OrthoDB" id="4983841at2759"/>
<keyword evidence="1" id="KW-0732">Signal</keyword>